<dbReference type="InterPro" id="IPR012340">
    <property type="entry name" value="NA-bd_OB-fold"/>
</dbReference>
<evidence type="ECO:0000256" key="1">
    <source>
        <dbReference type="ARBA" id="ARBA00023125"/>
    </source>
</evidence>
<dbReference type="SUPFAM" id="SSF50249">
    <property type="entry name" value="Nucleic acid-binding proteins"/>
    <property type="match status" value="1"/>
</dbReference>
<dbReference type="AlphaFoldDB" id="A0A0G0HF46"/>
<comment type="caution">
    <text evidence="5">The sequence shown here is derived from an EMBL/GenBank/DDBJ whole genome shotgun (WGS) entry which is preliminary data.</text>
</comment>
<organism evidence="5 6">
    <name type="scientific">Candidatus Roizmanbacteria bacterium GW2011_GWA2_37_7</name>
    <dbReference type="NCBI Taxonomy" id="1618481"/>
    <lineage>
        <taxon>Bacteria</taxon>
        <taxon>Candidatus Roizmaniibacteriota</taxon>
    </lineage>
</organism>
<evidence type="ECO:0000256" key="2">
    <source>
        <dbReference type="HAMAP-Rule" id="MF_00984"/>
    </source>
</evidence>
<comment type="caution">
    <text evidence="2">Lacks conserved residue(s) required for the propagation of feature annotation.</text>
</comment>
<dbReference type="Gene3D" id="2.40.50.140">
    <property type="entry name" value="Nucleic acid-binding proteins"/>
    <property type="match status" value="1"/>
</dbReference>
<gene>
    <name evidence="5" type="ORF">US54_C0043G0007</name>
</gene>
<evidence type="ECO:0000313" key="6">
    <source>
        <dbReference type="Proteomes" id="UP000034471"/>
    </source>
</evidence>
<comment type="subunit">
    <text evidence="2">Homotetramer.</text>
</comment>
<dbReference type="PANTHER" id="PTHR10302:SF0">
    <property type="entry name" value="SINGLE-STRANDED DNA-BINDING PROTEIN, MITOCHONDRIAL"/>
    <property type="match status" value="1"/>
</dbReference>
<keyword evidence="1 2" id="KW-0238">DNA-binding</keyword>
<dbReference type="PROSITE" id="PS50935">
    <property type="entry name" value="SSB"/>
    <property type="match status" value="1"/>
</dbReference>
<protein>
    <recommendedName>
        <fullName evidence="2 3">Single-stranded DNA-binding protein</fullName>
        <shortName evidence="2">SSB</shortName>
    </recommendedName>
</protein>
<feature type="compositionally biased region" description="Acidic residues" evidence="4">
    <location>
        <begin position="158"/>
        <end position="171"/>
    </location>
</feature>
<accession>A0A0G0HF46</accession>
<dbReference type="PATRIC" id="fig|1618481.3.peg.778"/>
<dbReference type="InterPro" id="IPR000424">
    <property type="entry name" value="Primosome_PriB/ssb"/>
</dbReference>
<proteinExistence type="inferred from homology"/>
<feature type="region of interest" description="Disordered" evidence="4">
    <location>
        <begin position="117"/>
        <end position="171"/>
    </location>
</feature>
<evidence type="ECO:0000313" key="5">
    <source>
        <dbReference type="EMBL" id="KKQ37145.1"/>
    </source>
</evidence>
<dbReference type="PIRSF" id="PIRSF002070">
    <property type="entry name" value="SSB"/>
    <property type="match status" value="1"/>
</dbReference>
<dbReference type="Proteomes" id="UP000034471">
    <property type="component" value="Unassembled WGS sequence"/>
</dbReference>
<evidence type="ECO:0000256" key="3">
    <source>
        <dbReference type="PIRNR" id="PIRNR002070"/>
    </source>
</evidence>
<dbReference type="GO" id="GO:0009295">
    <property type="term" value="C:nucleoid"/>
    <property type="evidence" value="ECO:0007669"/>
    <property type="project" value="TreeGrafter"/>
</dbReference>
<dbReference type="PANTHER" id="PTHR10302">
    <property type="entry name" value="SINGLE-STRANDED DNA-BINDING PROTEIN"/>
    <property type="match status" value="1"/>
</dbReference>
<dbReference type="Pfam" id="PF00436">
    <property type="entry name" value="SSB"/>
    <property type="match status" value="1"/>
</dbReference>
<dbReference type="GO" id="GO:0003697">
    <property type="term" value="F:single-stranded DNA binding"/>
    <property type="evidence" value="ECO:0007669"/>
    <property type="project" value="UniProtKB-UniRule"/>
</dbReference>
<dbReference type="CDD" id="cd04496">
    <property type="entry name" value="SSB_OBF"/>
    <property type="match status" value="1"/>
</dbReference>
<name>A0A0G0HF46_9BACT</name>
<evidence type="ECO:0000256" key="4">
    <source>
        <dbReference type="SAM" id="MobiDB-lite"/>
    </source>
</evidence>
<dbReference type="NCBIfam" id="TIGR00621">
    <property type="entry name" value="ssb"/>
    <property type="match status" value="1"/>
</dbReference>
<sequence length="171" mass="19419">MSSRSINKVTLLGNLTRDPELKYTPNGTAVCTFGLATNRSWTTQEGKTREEAQYHRIVAWQKLAELCNKLLSKGRKAYLEGRITYRDYIDKSGQQRHITEIVLDDFIVFYDGKYAGDGAASEKKKDFSTEESSPAPDEENTDTKKSPEKKEAEKNDNEQSDEDVNPDDIPF</sequence>
<dbReference type="EMBL" id="LBTJ01000043">
    <property type="protein sequence ID" value="KKQ37145.1"/>
    <property type="molecule type" value="Genomic_DNA"/>
</dbReference>
<dbReference type="STRING" id="1618481.US54_C0043G0007"/>
<dbReference type="InterPro" id="IPR011344">
    <property type="entry name" value="ssDNA-bd"/>
</dbReference>
<dbReference type="GO" id="GO:0006260">
    <property type="term" value="P:DNA replication"/>
    <property type="evidence" value="ECO:0007669"/>
    <property type="project" value="InterPro"/>
</dbReference>
<dbReference type="HAMAP" id="MF_00984">
    <property type="entry name" value="SSB"/>
    <property type="match status" value="1"/>
</dbReference>
<reference evidence="5 6" key="1">
    <citation type="journal article" date="2015" name="Nature">
        <title>rRNA introns, odd ribosomes, and small enigmatic genomes across a large radiation of phyla.</title>
        <authorList>
            <person name="Brown C.T."/>
            <person name="Hug L.A."/>
            <person name="Thomas B.C."/>
            <person name="Sharon I."/>
            <person name="Castelle C.J."/>
            <person name="Singh A."/>
            <person name="Wilkins M.J."/>
            <person name="Williams K.H."/>
            <person name="Banfield J.F."/>
        </authorList>
    </citation>
    <scope>NUCLEOTIDE SEQUENCE [LARGE SCALE GENOMIC DNA]</scope>
</reference>
<feature type="compositionally biased region" description="Basic and acidic residues" evidence="4">
    <location>
        <begin position="141"/>
        <end position="157"/>
    </location>
</feature>